<gene>
    <name evidence="2" type="ORF">ACFPJ5_09965</name>
</gene>
<evidence type="ECO:0000259" key="1">
    <source>
        <dbReference type="Pfam" id="PF13360"/>
    </source>
</evidence>
<dbReference type="PROSITE" id="PS51318">
    <property type="entry name" value="TAT"/>
    <property type="match status" value="1"/>
</dbReference>
<accession>A0ABD5RBF4</accession>
<evidence type="ECO:0000313" key="2">
    <source>
        <dbReference type="EMBL" id="MFC5367267.1"/>
    </source>
</evidence>
<dbReference type="Proteomes" id="UP001596201">
    <property type="component" value="Unassembled WGS sequence"/>
</dbReference>
<sequence length="398" mass="41627">MPSRRDLLAGLAGAGLAGTAGCLAADDPFSAGDDATTDWPMARHDPANTAYAPDAVAPRTGVTERWSRDPDADVRTPAVADGTVFTPGMAGLTALDAATGETLWRYAPGEQAWPAPPTVVDGVVYVTMLDEDSVHAVDAETGDDLWTVTGVAAGDVSPHLYGDPFDDADSPLVVGGEDGLVVGLDPATGEERWRLDVFGRVRRLAHRHTGLYVGTTGGAVYAFSTASGDRPHEWWRTKVDSRVDAIVPADNGVVVSTFGGPLTNLRDGHGGTTDWTAERRHARSPPVKASSWVYSAGWDSVSALRVYDKNLQWRAGGDFGSTAPVAAGDTLYVPSQDTIHAYDLAGGTGGGGLTFGAERWSQTLDADFVQGLAVGDGALFVACEARDGGDSLFRLDPA</sequence>
<name>A0ABD5RBF4_9EURY</name>
<dbReference type="InterPro" id="IPR002372">
    <property type="entry name" value="PQQ_rpt_dom"/>
</dbReference>
<keyword evidence="3" id="KW-1185">Reference proteome</keyword>
<organism evidence="2 3">
    <name type="scientific">Salinirubrum litoreum</name>
    <dbReference type="NCBI Taxonomy" id="1126234"/>
    <lineage>
        <taxon>Archaea</taxon>
        <taxon>Methanobacteriati</taxon>
        <taxon>Methanobacteriota</taxon>
        <taxon>Stenosarchaea group</taxon>
        <taxon>Halobacteria</taxon>
        <taxon>Halobacteriales</taxon>
        <taxon>Haloferacaceae</taxon>
        <taxon>Salinirubrum</taxon>
    </lineage>
</organism>
<dbReference type="RefSeq" id="WP_227229529.1">
    <property type="nucleotide sequence ID" value="NZ_JAJCVJ010000002.1"/>
</dbReference>
<reference evidence="2 3" key="1">
    <citation type="journal article" date="2019" name="Int. J. Syst. Evol. Microbiol.">
        <title>The Global Catalogue of Microorganisms (GCM) 10K type strain sequencing project: providing services to taxonomists for standard genome sequencing and annotation.</title>
        <authorList>
            <consortium name="The Broad Institute Genomics Platform"/>
            <consortium name="The Broad Institute Genome Sequencing Center for Infectious Disease"/>
            <person name="Wu L."/>
            <person name="Ma J."/>
        </authorList>
    </citation>
    <scope>NUCLEOTIDE SEQUENCE [LARGE SCALE GENOMIC DNA]</scope>
    <source>
        <strain evidence="2 3">CGMCC 1.12237</strain>
    </source>
</reference>
<dbReference type="InterPro" id="IPR006311">
    <property type="entry name" value="TAT_signal"/>
</dbReference>
<dbReference type="PROSITE" id="PS51257">
    <property type="entry name" value="PROKAR_LIPOPROTEIN"/>
    <property type="match status" value="1"/>
</dbReference>
<dbReference type="PANTHER" id="PTHR34512:SF30">
    <property type="entry name" value="OUTER MEMBRANE PROTEIN ASSEMBLY FACTOR BAMB"/>
    <property type="match status" value="1"/>
</dbReference>
<dbReference type="Gene3D" id="2.130.10.10">
    <property type="entry name" value="YVTN repeat-like/Quinoprotein amine dehydrogenase"/>
    <property type="match status" value="2"/>
</dbReference>
<protein>
    <submittedName>
        <fullName evidence="2">PQQ-binding-like beta-propeller repeat protein</fullName>
    </submittedName>
</protein>
<dbReference type="Pfam" id="PF13360">
    <property type="entry name" value="PQQ_2"/>
    <property type="match status" value="1"/>
</dbReference>
<dbReference type="SUPFAM" id="SSF50998">
    <property type="entry name" value="Quinoprotein alcohol dehydrogenase-like"/>
    <property type="match status" value="1"/>
</dbReference>
<feature type="domain" description="Pyrrolo-quinoline quinone repeat" evidence="1">
    <location>
        <begin position="55"/>
        <end position="199"/>
    </location>
</feature>
<dbReference type="InterPro" id="IPR018391">
    <property type="entry name" value="PQQ_b-propeller_rpt"/>
</dbReference>
<dbReference type="SMART" id="SM00564">
    <property type="entry name" value="PQQ"/>
    <property type="match status" value="5"/>
</dbReference>
<comment type="caution">
    <text evidence="2">The sequence shown here is derived from an EMBL/GenBank/DDBJ whole genome shotgun (WGS) entry which is preliminary data.</text>
</comment>
<dbReference type="EMBL" id="JBHSKX010000002">
    <property type="protein sequence ID" value="MFC5367267.1"/>
    <property type="molecule type" value="Genomic_DNA"/>
</dbReference>
<dbReference type="InterPro" id="IPR015943">
    <property type="entry name" value="WD40/YVTN_repeat-like_dom_sf"/>
</dbReference>
<proteinExistence type="predicted"/>
<evidence type="ECO:0000313" key="3">
    <source>
        <dbReference type="Proteomes" id="UP001596201"/>
    </source>
</evidence>
<dbReference type="InterPro" id="IPR011047">
    <property type="entry name" value="Quinoprotein_ADH-like_sf"/>
</dbReference>
<dbReference type="AlphaFoldDB" id="A0ABD5RBF4"/>
<dbReference type="PANTHER" id="PTHR34512">
    <property type="entry name" value="CELL SURFACE PROTEIN"/>
    <property type="match status" value="1"/>
</dbReference>